<name>A0A420S437_GIBIN</name>
<dbReference type="EMBL" id="MRDB01000105">
    <property type="protein sequence ID" value="RKL24022.1"/>
    <property type="molecule type" value="Genomic_DNA"/>
</dbReference>
<sequence>MTTDIRHDHYSSANYGVYMTHSFISIYKPEADLSDSSNSGALPTHVHEYLHYLQNISTTAGLTINLFMHTIMAAVVHGYRFSGGQIGAKTDERLWSDLVEDSFEAINFIRGDSLELKGPCKIVATEKFKHGGNMLGNQMGLNVTIELDSQLMTFAVGPDLINEGIAYEVEKTIWSTTLLPSVDSATPYFPYKFFGDLTNHLAGRKLTSAEKISLGVMALMSQSPGYSLMNGCKSIASNKAYAEFATEQKRSFSDFAKKRVPALIENALVFYKQSEFFIDPFRAYASIILDACKKRINNPHLERKFVNLKDSSEFLNLVSDTMPHLFIQKKYDGKSESYLVGAFNWEHRLEGKAKDHLYILCLAIHFVAQHFNKQTKIAPTAIVRQKPCPFSGDCKVQSVRGNLNTCEKRPWMYANVLWNKDRGGCWYQSAIYALMPEPRKIATDDPAPR</sequence>
<dbReference type="Proteomes" id="UP000283569">
    <property type="component" value="Unassembled WGS sequence"/>
</dbReference>
<gene>
    <name evidence="1" type="ORF">BFJ72_g14396</name>
</gene>
<protein>
    <submittedName>
        <fullName evidence="1">Uncharacterized protein</fullName>
    </submittedName>
</protein>
<dbReference type="AlphaFoldDB" id="A0A420S437"/>
<evidence type="ECO:0000313" key="2">
    <source>
        <dbReference type="Proteomes" id="UP000283569"/>
    </source>
</evidence>
<comment type="caution">
    <text evidence="1">The sequence shown here is derived from an EMBL/GenBank/DDBJ whole genome shotgun (WGS) entry which is preliminary data.</text>
</comment>
<accession>A0A420S437</accession>
<organism evidence="1 2">
    <name type="scientific">Gibberella intermedia</name>
    <name type="common">Bulb rot disease fungus</name>
    <name type="synonym">Fusarium proliferatum</name>
    <dbReference type="NCBI Taxonomy" id="948311"/>
    <lineage>
        <taxon>Eukaryota</taxon>
        <taxon>Fungi</taxon>
        <taxon>Dikarya</taxon>
        <taxon>Ascomycota</taxon>
        <taxon>Pezizomycotina</taxon>
        <taxon>Sordariomycetes</taxon>
        <taxon>Hypocreomycetidae</taxon>
        <taxon>Hypocreales</taxon>
        <taxon>Nectriaceae</taxon>
        <taxon>Fusarium</taxon>
        <taxon>Fusarium fujikuroi species complex</taxon>
    </lineage>
</organism>
<proteinExistence type="predicted"/>
<evidence type="ECO:0000313" key="1">
    <source>
        <dbReference type="EMBL" id="RKL24022.1"/>
    </source>
</evidence>
<reference evidence="1 2" key="1">
    <citation type="journal article" date="2018" name="Sci. Rep.">
        <title>Characterisation of pathogen-specific regions and novel effector candidates in Fusarium oxysporum f. sp. cepae.</title>
        <authorList>
            <person name="Armitage A.D."/>
            <person name="Taylor A."/>
            <person name="Sobczyk M.K."/>
            <person name="Baxter L."/>
            <person name="Greenfield B.P."/>
            <person name="Bates H.J."/>
            <person name="Wilson F."/>
            <person name="Jackson A.C."/>
            <person name="Ott S."/>
            <person name="Harrison R.J."/>
            <person name="Clarkson J.P."/>
        </authorList>
    </citation>
    <scope>NUCLEOTIDE SEQUENCE [LARGE SCALE GENOMIC DNA]</scope>
    <source>
        <strain evidence="1 2">Fp_A8</strain>
    </source>
</reference>